<dbReference type="InterPro" id="IPR036188">
    <property type="entry name" value="FAD/NAD-bd_sf"/>
</dbReference>
<dbReference type="GO" id="GO:0050233">
    <property type="term" value="F:pyranose oxidase activity"/>
    <property type="evidence" value="ECO:0007669"/>
    <property type="project" value="UniProtKB-EC"/>
</dbReference>
<evidence type="ECO:0000256" key="9">
    <source>
        <dbReference type="ARBA" id="ARBA00023002"/>
    </source>
</evidence>
<dbReference type="SUPFAM" id="SSF51905">
    <property type="entry name" value="FAD/NAD(P)-binding domain"/>
    <property type="match status" value="1"/>
</dbReference>
<comment type="similarity">
    <text evidence="3">Belongs to the GMC oxidoreductase family.</text>
</comment>
<dbReference type="GO" id="GO:0050660">
    <property type="term" value="F:flavin adenine dinucleotide binding"/>
    <property type="evidence" value="ECO:0007669"/>
    <property type="project" value="InterPro"/>
</dbReference>
<evidence type="ECO:0000259" key="14">
    <source>
        <dbReference type="Pfam" id="PF00732"/>
    </source>
</evidence>
<proteinExistence type="inferred from homology"/>
<dbReference type="STRING" id="1314781.A0A166MRJ2"/>
<dbReference type="PANTHER" id="PTHR42784:SF1">
    <property type="entry name" value="PYRANOSE 2-OXIDASE"/>
    <property type="match status" value="1"/>
</dbReference>
<dbReference type="Pfam" id="PF05199">
    <property type="entry name" value="GMC_oxred_C"/>
    <property type="match status" value="1"/>
</dbReference>
<sequence>VFIAGSGPIGATYARLLVDRGYSVCMVEIGDVQLVRAVTSHPSALTPSSSDGLHPGAHLKNEIRFQKDIDAFVRSGALSTVSIPTSSMVLPTLDPAAYRVDPKDGEAVITHGRNPNQKIFDNLGAEAVTRCVGGMSTHWTCATPELVEGIERPKIFANNKEDHDEWEKLYNAARTLIGTSSTQFDESIRHNTVLDALKKDPRFKDRGVRALPLACHRINDGPYVRWHSAENVSHTQLPPVGNRGFFRLLCNTRCTKLYESGGEIQLVEVRDLIKAMQGETDIDFGIKAKVYIVAAGAVATPQILANSGFGGLRNQEAATNVLIPSLGKRITEQPMAFCQIVLRQVDAVDKDKDDEGKERPEWWTSAVTAQKTEFPNDPIKMRGSPARYSPVQDPEPQVNIPVSEKFPWHAQIHRDAFSYGEAGPLIDARLVVDLRFFGMQDGVPENRIIFENDYKDTYGMPQATFHYLPTPARAKQATDMMNDMTNAAHVLGGYLPGSNPQFMTPGLALHLGGSIRLGTTGEKAESVADYNSRVWNTKNLYVAGNGTIPTAFAGNPTLTSICFAIRSAFAIHEYLKSAGTAAAATESFSSTMVVPDKYKTPQKVGTRSVVPDSIIKPTPKEWLAWVNENKRHTELRDLTTSVFAHA</sequence>
<keyword evidence="8" id="KW-0274">FAD</keyword>
<dbReference type="InParanoid" id="A0A166MRJ2"/>
<evidence type="ECO:0000256" key="10">
    <source>
        <dbReference type="ARBA" id="ARBA00030508"/>
    </source>
</evidence>
<evidence type="ECO:0000259" key="15">
    <source>
        <dbReference type="Pfam" id="PF05199"/>
    </source>
</evidence>
<evidence type="ECO:0000313" key="16">
    <source>
        <dbReference type="EMBL" id="KZV78321.1"/>
    </source>
</evidence>
<dbReference type="OrthoDB" id="269227at2759"/>
<dbReference type="EC" id="1.1.3.10" evidence="5"/>
<keyword evidence="9" id="KW-0560">Oxidoreductase</keyword>
<keyword evidence="17" id="KW-1185">Reference proteome</keyword>
<comment type="catalytic activity">
    <reaction evidence="1">
        <text>D-glucose + O2 = 2-dehydro-D-glucose + H2O2</text>
        <dbReference type="Rhea" id="RHEA:10552"/>
        <dbReference type="ChEBI" id="CHEBI:4167"/>
        <dbReference type="ChEBI" id="CHEBI:15379"/>
        <dbReference type="ChEBI" id="CHEBI:16240"/>
        <dbReference type="ChEBI" id="CHEBI:16609"/>
        <dbReference type="EC" id="1.1.3.10"/>
    </reaction>
</comment>
<evidence type="ECO:0000256" key="8">
    <source>
        <dbReference type="ARBA" id="ARBA00022827"/>
    </source>
</evidence>
<evidence type="ECO:0000256" key="11">
    <source>
        <dbReference type="ARBA" id="ARBA00031159"/>
    </source>
</evidence>
<evidence type="ECO:0000256" key="1">
    <source>
        <dbReference type="ARBA" id="ARBA00000827"/>
    </source>
</evidence>
<comment type="cofactor">
    <cofactor evidence="2">
        <name>FAD</name>
        <dbReference type="ChEBI" id="CHEBI:57692"/>
    </cofactor>
</comment>
<feature type="domain" description="Glucose-methanol-choline oxidoreductase C-terminal" evidence="15">
    <location>
        <begin position="455"/>
        <end position="564"/>
    </location>
</feature>
<dbReference type="AlphaFoldDB" id="A0A166MRJ2"/>
<dbReference type="InterPro" id="IPR000172">
    <property type="entry name" value="GMC_OxRdtase_N"/>
</dbReference>
<evidence type="ECO:0000256" key="4">
    <source>
        <dbReference type="ARBA" id="ARBA00011881"/>
    </source>
</evidence>
<keyword evidence="7" id="KW-0285">Flavoprotein</keyword>
<evidence type="ECO:0000256" key="2">
    <source>
        <dbReference type="ARBA" id="ARBA00001974"/>
    </source>
</evidence>
<evidence type="ECO:0000256" key="6">
    <source>
        <dbReference type="ARBA" id="ARBA00016408"/>
    </source>
</evidence>
<evidence type="ECO:0000256" key="3">
    <source>
        <dbReference type="ARBA" id="ARBA00010790"/>
    </source>
</evidence>
<dbReference type="InterPro" id="IPR007867">
    <property type="entry name" value="GMC_OxRtase_C"/>
</dbReference>
<dbReference type="SUPFAM" id="SSF54373">
    <property type="entry name" value="FAD-linked reductases, C-terminal domain"/>
    <property type="match status" value="1"/>
</dbReference>
<dbReference type="PANTHER" id="PTHR42784">
    <property type="entry name" value="PYRANOSE 2-OXIDASE"/>
    <property type="match status" value="1"/>
</dbReference>
<name>A0A166MRJ2_EXIGL</name>
<dbReference type="NCBIfam" id="TIGR02462">
    <property type="entry name" value="pyranose_ox"/>
    <property type="match status" value="1"/>
</dbReference>
<evidence type="ECO:0000256" key="7">
    <source>
        <dbReference type="ARBA" id="ARBA00022630"/>
    </source>
</evidence>
<organism evidence="16 17">
    <name type="scientific">Exidia glandulosa HHB12029</name>
    <dbReference type="NCBI Taxonomy" id="1314781"/>
    <lineage>
        <taxon>Eukaryota</taxon>
        <taxon>Fungi</taxon>
        <taxon>Dikarya</taxon>
        <taxon>Basidiomycota</taxon>
        <taxon>Agaricomycotina</taxon>
        <taxon>Agaricomycetes</taxon>
        <taxon>Auriculariales</taxon>
        <taxon>Exidiaceae</taxon>
        <taxon>Exidia</taxon>
    </lineage>
</organism>
<protein>
    <recommendedName>
        <fullName evidence="6">Pyranose 2-oxidase</fullName>
        <ecNumber evidence="5">1.1.3.10</ecNumber>
    </recommendedName>
    <alternativeName>
        <fullName evidence="11">FAD-oxidoreductase</fullName>
    </alternativeName>
    <alternativeName>
        <fullName evidence="10">Glucose 2-oxidase</fullName>
    </alternativeName>
    <alternativeName>
        <fullName evidence="12">Pyranose:oxygen 2-oxidoreductase</fullName>
    </alternativeName>
</protein>
<dbReference type="Proteomes" id="UP000077266">
    <property type="component" value="Unassembled WGS sequence"/>
</dbReference>
<dbReference type="Pfam" id="PF00732">
    <property type="entry name" value="GMC_oxred_N"/>
    <property type="match status" value="1"/>
</dbReference>
<evidence type="ECO:0000256" key="13">
    <source>
        <dbReference type="SAM" id="MobiDB-lite"/>
    </source>
</evidence>
<feature type="non-terminal residue" evidence="16">
    <location>
        <position position="1"/>
    </location>
</feature>
<comment type="subunit">
    <text evidence="4">Homotetramer.</text>
</comment>
<feature type="region of interest" description="Disordered" evidence="13">
    <location>
        <begin position="375"/>
        <end position="394"/>
    </location>
</feature>
<evidence type="ECO:0000256" key="5">
    <source>
        <dbReference type="ARBA" id="ARBA00013082"/>
    </source>
</evidence>
<accession>A0A166MRJ2</accession>
<dbReference type="Gene3D" id="3.50.50.60">
    <property type="entry name" value="FAD/NAD(P)-binding domain"/>
    <property type="match status" value="2"/>
</dbReference>
<gene>
    <name evidence="16" type="ORF">EXIGLDRAFT_634183</name>
</gene>
<evidence type="ECO:0000256" key="12">
    <source>
        <dbReference type="ARBA" id="ARBA00031330"/>
    </source>
</evidence>
<feature type="domain" description="Glucose-methanol-choline oxidoreductase N-terminal" evidence="14">
    <location>
        <begin position="232"/>
        <end position="334"/>
    </location>
</feature>
<dbReference type="EMBL" id="KV426954">
    <property type="protein sequence ID" value="KZV78321.1"/>
    <property type="molecule type" value="Genomic_DNA"/>
</dbReference>
<dbReference type="InterPro" id="IPR012814">
    <property type="entry name" value="P2OX"/>
</dbReference>
<evidence type="ECO:0000313" key="17">
    <source>
        <dbReference type="Proteomes" id="UP000077266"/>
    </source>
</evidence>
<reference evidence="16 17" key="1">
    <citation type="journal article" date="2016" name="Mol. Biol. Evol.">
        <title>Comparative Genomics of Early-Diverging Mushroom-Forming Fungi Provides Insights into the Origins of Lignocellulose Decay Capabilities.</title>
        <authorList>
            <person name="Nagy L.G."/>
            <person name="Riley R."/>
            <person name="Tritt A."/>
            <person name="Adam C."/>
            <person name="Daum C."/>
            <person name="Floudas D."/>
            <person name="Sun H."/>
            <person name="Yadav J.S."/>
            <person name="Pangilinan J."/>
            <person name="Larsson K.H."/>
            <person name="Matsuura K."/>
            <person name="Barry K."/>
            <person name="Labutti K."/>
            <person name="Kuo R."/>
            <person name="Ohm R.A."/>
            <person name="Bhattacharya S.S."/>
            <person name="Shirouzu T."/>
            <person name="Yoshinaga Y."/>
            <person name="Martin F.M."/>
            <person name="Grigoriev I.V."/>
            <person name="Hibbett D.S."/>
        </authorList>
    </citation>
    <scope>NUCLEOTIDE SEQUENCE [LARGE SCALE GENOMIC DNA]</scope>
    <source>
        <strain evidence="16 17">HHB12029</strain>
    </source>
</reference>
<dbReference type="InterPro" id="IPR051473">
    <property type="entry name" value="P2Ox-like"/>
</dbReference>